<dbReference type="Proteomes" id="UP000030185">
    <property type="component" value="Unassembled WGS sequence"/>
</dbReference>
<dbReference type="OrthoDB" id="961339at2"/>
<gene>
    <name evidence="2" type="ORF">MYP_1240</name>
</gene>
<evidence type="ECO:0008006" key="4">
    <source>
        <dbReference type="Google" id="ProtNLM"/>
    </source>
</evidence>
<dbReference type="EMBL" id="BBLT01000002">
    <property type="protein sequence ID" value="GAL84012.1"/>
    <property type="molecule type" value="Genomic_DNA"/>
</dbReference>
<keyword evidence="3" id="KW-1185">Reference proteome</keyword>
<evidence type="ECO:0000313" key="3">
    <source>
        <dbReference type="Proteomes" id="UP000030185"/>
    </source>
</evidence>
<feature type="compositionally biased region" description="Basic residues" evidence="1">
    <location>
        <begin position="71"/>
        <end position="86"/>
    </location>
</feature>
<dbReference type="eggNOG" id="ENOG502ZUJA">
    <property type="taxonomic scope" value="Bacteria"/>
</dbReference>
<organism evidence="2 3">
    <name type="scientific">Sporocytophaga myxococcoides</name>
    <dbReference type="NCBI Taxonomy" id="153721"/>
    <lineage>
        <taxon>Bacteria</taxon>
        <taxon>Pseudomonadati</taxon>
        <taxon>Bacteroidota</taxon>
        <taxon>Cytophagia</taxon>
        <taxon>Cytophagales</taxon>
        <taxon>Cytophagaceae</taxon>
        <taxon>Sporocytophaga</taxon>
    </lineage>
</organism>
<proteinExistence type="predicted"/>
<dbReference type="PROSITE" id="PS51257">
    <property type="entry name" value="PROKAR_LIPOPROTEIN"/>
    <property type="match status" value="1"/>
</dbReference>
<evidence type="ECO:0000313" key="2">
    <source>
        <dbReference type="EMBL" id="GAL84012.1"/>
    </source>
</evidence>
<comment type="caution">
    <text evidence="2">The sequence shown here is derived from an EMBL/GenBank/DDBJ whole genome shotgun (WGS) entry which is preliminary data.</text>
</comment>
<evidence type="ECO:0000256" key="1">
    <source>
        <dbReference type="SAM" id="MobiDB-lite"/>
    </source>
</evidence>
<reference evidence="2 3" key="1">
    <citation type="submission" date="2014-09" db="EMBL/GenBank/DDBJ databases">
        <title>Sporocytophaga myxococcoides PG-01 genome sequencing.</title>
        <authorList>
            <person name="Liu L."/>
            <person name="Gao P.J."/>
            <person name="Chen G.J."/>
            <person name="Wang L.S."/>
        </authorList>
    </citation>
    <scope>NUCLEOTIDE SEQUENCE [LARGE SCALE GENOMIC DNA]</scope>
    <source>
        <strain evidence="2 3">PG-01</strain>
    </source>
</reference>
<sequence>MVKKLHYFSLIVLFVGLILGTGCRKKDYPCPGLGKNNEADFSMFNESGEVKDPRLAKKKRGRIDKNTGLVNKKKHKRLNAPRKTHI</sequence>
<dbReference type="RefSeq" id="WP_045459879.1">
    <property type="nucleotide sequence ID" value="NZ_BBLT01000002.1"/>
</dbReference>
<feature type="region of interest" description="Disordered" evidence="1">
    <location>
        <begin position="53"/>
        <end position="86"/>
    </location>
</feature>
<dbReference type="STRING" id="153721.MYP_1240"/>
<protein>
    <recommendedName>
        <fullName evidence="4">Lipoprotein</fullName>
    </recommendedName>
</protein>
<name>A0A098LC45_9BACT</name>
<dbReference type="AlphaFoldDB" id="A0A098LC45"/>
<accession>A0A098LC45</accession>